<dbReference type="Pfam" id="PF08478">
    <property type="entry name" value="POTRA_1"/>
    <property type="match status" value="1"/>
</dbReference>
<feature type="compositionally biased region" description="Basic and acidic residues" evidence="9">
    <location>
        <begin position="286"/>
        <end position="295"/>
    </location>
</feature>
<evidence type="ECO:0000313" key="12">
    <source>
        <dbReference type="Proteomes" id="UP000310506"/>
    </source>
</evidence>
<dbReference type="GO" id="GO:0005886">
    <property type="term" value="C:plasma membrane"/>
    <property type="evidence" value="ECO:0007669"/>
    <property type="project" value="UniProtKB-SubCell"/>
</dbReference>
<sequence length="312" mass="35823">MKKTRPQKEDKNSNLPSVQRQNSQSRRSSKEKEKKQSEVKPEQKSYEIKERTQKTRNPKILKQLIGVLLVLCIAILVNLYFISPFSKVQEIKVVGIKDAKSEQIINSSDIQIGKGIWKQYFNKSSSQKRIVAQNPRIKTAKIELASFDELKISVTEYKTIGYLKKNDKFHVILENEKVLPETEAQTDSQYPVLINFKEDDKFTTFLKAYQQFDDKTKSNISEVESTAKKKNPYQIKLKMKDGNEVIGLSSTIAKKIVYYPKIVAEMKKPGVIDMEAGTSGIFSYEKGNDKEKTEESSESTDDSSEIITEDYY</sequence>
<feature type="compositionally biased region" description="Basic and acidic residues" evidence="9">
    <location>
        <begin position="28"/>
        <end position="52"/>
    </location>
</feature>
<evidence type="ECO:0000256" key="9">
    <source>
        <dbReference type="SAM" id="MobiDB-lite"/>
    </source>
</evidence>
<organism evidence="11 12">
    <name type="scientific">Vagococcus silagei</name>
    <dbReference type="NCBI Taxonomy" id="2508885"/>
    <lineage>
        <taxon>Bacteria</taxon>
        <taxon>Bacillati</taxon>
        <taxon>Bacillota</taxon>
        <taxon>Bacilli</taxon>
        <taxon>Lactobacillales</taxon>
        <taxon>Enterococcaceae</taxon>
        <taxon>Vagococcus</taxon>
    </lineage>
</organism>
<dbReference type="InterPro" id="IPR013685">
    <property type="entry name" value="POTRA_FtsQ_type"/>
</dbReference>
<feature type="region of interest" description="Disordered" evidence="9">
    <location>
        <begin position="1"/>
        <end position="52"/>
    </location>
</feature>
<accession>A0A4V3TUY8</accession>
<evidence type="ECO:0000256" key="5">
    <source>
        <dbReference type="ARBA" id="ARBA00022989"/>
    </source>
</evidence>
<name>A0A4V3TUY8_9ENTE</name>
<dbReference type="InterPro" id="IPR034746">
    <property type="entry name" value="POTRA"/>
</dbReference>
<dbReference type="GO" id="GO:0032153">
    <property type="term" value="C:cell division site"/>
    <property type="evidence" value="ECO:0007669"/>
    <property type="project" value="UniProtKB-UniRule"/>
</dbReference>
<proteinExistence type="inferred from homology"/>
<keyword evidence="4 8" id="KW-0812">Transmembrane</keyword>
<keyword evidence="7 8" id="KW-0131">Cell cycle</keyword>
<dbReference type="InterPro" id="IPR026580">
    <property type="entry name" value="DivIB"/>
</dbReference>
<dbReference type="InterPro" id="IPR050487">
    <property type="entry name" value="FtsQ_DivIB"/>
</dbReference>
<keyword evidence="3 8" id="KW-0132">Cell division</keyword>
<comment type="function">
    <text evidence="8">Cell division protein that may be involved in stabilizing or promoting the assembly of the division complex.</text>
</comment>
<dbReference type="PROSITE" id="PS51779">
    <property type="entry name" value="POTRA"/>
    <property type="match status" value="1"/>
</dbReference>
<feature type="region of interest" description="Disordered" evidence="9">
    <location>
        <begin position="283"/>
        <end position="312"/>
    </location>
</feature>
<comment type="subcellular location">
    <subcellularLocation>
        <location evidence="8">Cell membrane</location>
        <topology evidence="8">Single-pass type II membrane protein</topology>
    </subcellularLocation>
    <subcellularLocation>
        <location evidence="1">Membrane</location>
    </subcellularLocation>
    <text evidence="8">Localizes to the division septum.</text>
</comment>
<evidence type="ECO:0000256" key="1">
    <source>
        <dbReference type="ARBA" id="ARBA00004370"/>
    </source>
</evidence>
<dbReference type="Proteomes" id="UP000310506">
    <property type="component" value="Unassembled WGS sequence"/>
</dbReference>
<dbReference type="OrthoDB" id="1819027at2"/>
<evidence type="ECO:0000256" key="2">
    <source>
        <dbReference type="ARBA" id="ARBA00022475"/>
    </source>
</evidence>
<keyword evidence="2 8" id="KW-1003">Cell membrane</keyword>
<evidence type="ECO:0000256" key="8">
    <source>
        <dbReference type="HAMAP-Rule" id="MF_00912"/>
    </source>
</evidence>
<dbReference type="Pfam" id="PF03799">
    <property type="entry name" value="FtsQ_DivIB_C"/>
    <property type="match status" value="1"/>
</dbReference>
<evidence type="ECO:0000256" key="7">
    <source>
        <dbReference type="ARBA" id="ARBA00023306"/>
    </source>
</evidence>
<reference evidence="11 12" key="1">
    <citation type="submission" date="2019-01" db="EMBL/GenBank/DDBJ databases">
        <title>Vagococcus silagei sp. nov. isolated from brewer's grain.</title>
        <authorList>
            <person name="Guu J.-R."/>
        </authorList>
    </citation>
    <scope>NUCLEOTIDE SEQUENCE [LARGE SCALE GENOMIC DNA]</scope>
    <source>
        <strain evidence="11 12">2B-2</strain>
    </source>
</reference>
<feature type="compositionally biased region" description="Low complexity" evidence="9">
    <location>
        <begin position="16"/>
        <end position="26"/>
    </location>
</feature>
<evidence type="ECO:0000256" key="3">
    <source>
        <dbReference type="ARBA" id="ARBA00022618"/>
    </source>
</evidence>
<comment type="caution">
    <text evidence="11">The sequence shown here is derived from an EMBL/GenBank/DDBJ whole genome shotgun (WGS) entry which is preliminary data.</text>
</comment>
<feature type="domain" description="POTRA" evidence="10">
    <location>
        <begin position="86"/>
        <end position="157"/>
    </location>
</feature>
<dbReference type="Gene3D" id="3.40.50.10960">
    <property type="match status" value="1"/>
</dbReference>
<dbReference type="GO" id="GO:0043093">
    <property type="term" value="P:FtsZ-dependent cytokinesis"/>
    <property type="evidence" value="ECO:0007669"/>
    <property type="project" value="UniProtKB-UniRule"/>
</dbReference>
<keyword evidence="5 8" id="KW-1133">Transmembrane helix</keyword>
<dbReference type="PANTHER" id="PTHR37820:SF1">
    <property type="entry name" value="CELL DIVISION PROTEIN FTSQ"/>
    <property type="match status" value="1"/>
</dbReference>
<dbReference type="RefSeq" id="WP_136137096.1">
    <property type="nucleotide sequence ID" value="NZ_SDGV01000017.1"/>
</dbReference>
<dbReference type="AlphaFoldDB" id="A0A4V3TUY8"/>
<keyword evidence="12" id="KW-1185">Reference proteome</keyword>
<protein>
    <recommendedName>
        <fullName evidence="8">Cell division protein DivIB</fullName>
    </recommendedName>
</protein>
<comment type="similarity">
    <text evidence="8">Belongs to the FtsQ/DivIB family. DivIB subfamily.</text>
</comment>
<dbReference type="InterPro" id="IPR005548">
    <property type="entry name" value="Cell_div_FtsQ/DivIB_C"/>
</dbReference>
<keyword evidence="6 8" id="KW-0472">Membrane</keyword>
<gene>
    <name evidence="8" type="primary">divIB</name>
    <name evidence="11" type="ORF">ESZ54_07730</name>
</gene>
<evidence type="ECO:0000259" key="10">
    <source>
        <dbReference type="PROSITE" id="PS51779"/>
    </source>
</evidence>
<evidence type="ECO:0000256" key="6">
    <source>
        <dbReference type="ARBA" id="ARBA00023136"/>
    </source>
</evidence>
<evidence type="ECO:0000313" key="11">
    <source>
        <dbReference type="EMBL" id="THB60849.1"/>
    </source>
</evidence>
<dbReference type="PANTHER" id="PTHR37820">
    <property type="entry name" value="CELL DIVISION PROTEIN DIVIB"/>
    <property type="match status" value="1"/>
</dbReference>
<dbReference type="HAMAP" id="MF_00912">
    <property type="entry name" value="DivIB"/>
    <property type="match status" value="1"/>
</dbReference>
<feature type="transmembrane region" description="Helical" evidence="8">
    <location>
        <begin position="64"/>
        <end position="82"/>
    </location>
</feature>
<dbReference type="EMBL" id="SDGV01000017">
    <property type="protein sequence ID" value="THB60849.1"/>
    <property type="molecule type" value="Genomic_DNA"/>
</dbReference>
<evidence type="ECO:0000256" key="4">
    <source>
        <dbReference type="ARBA" id="ARBA00022692"/>
    </source>
</evidence>
<feature type="compositionally biased region" description="Basic and acidic residues" evidence="9">
    <location>
        <begin position="1"/>
        <end position="12"/>
    </location>
</feature>
<feature type="compositionally biased region" description="Acidic residues" evidence="9">
    <location>
        <begin position="296"/>
        <end position="312"/>
    </location>
</feature>